<proteinExistence type="predicted"/>
<sequence>MGNWEVMKMTLCHCKEIIKYDELIHKLFELQITSLEPKECVQDIFGQTGKKDGEVRKGEKHFGGVPKLALRLN</sequence>
<dbReference type="AlphaFoldDB" id="A0A9J5W473"/>
<accession>A0A9J5W473</accession>
<name>A0A9J5W473_SOLCO</name>
<comment type="caution">
    <text evidence="1">The sequence shown here is derived from an EMBL/GenBank/DDBJ whole genome shotgun (WGS) entry which is preliminary data.</text>
</comment>
<dbReference type="EMBL" id="JACXVP010000012">
    <property type="protein sequence ID" value="KAG5570347.1"/>
    <property type="molecule type" value="Genomic_DNA"/>
</dbReference>
<evidence type="ECO:0000313" key="1">
    <source>
        <dbReference type="EMBL" id="KAG5570347.1"/>
    </source>
</evidence>
<keyword evidence="2" id="KW-1185">Reference proteome</keyword>
<evidence type="ECO:0000313" key="2">
    <source>
        <dbReference type="Proteomes" id="UP000824120"/>
    </source>
</evidence>
<dbReference type="Proteomes" id="UP000824120">
    <property type="component" value="Chromosome 12"/>
</dbReference>
<gene>
    <name evidence="1" type="ORF">H5410_060113</name>
</gene>
<protein>
    <submittedName>
        <fullName evidence="1">Uncharacterized protein</fullName>
    </submittedName>
</protein>
<organism evidence="1 2">
    <name type="scientific">Solanum commersonii</name>
    <name type="common">Commerson's wild potato</name>
    <name type="synonym">Commerson's nightshade</name>
    <dbReference type="NCBI Taxonomy" id="4109"/>
    <lineage>
        <taxon>Eukaryota</taxon>
        <taxon>Viridiplantae</taxon>
        <taxon>Streptophyta</taxon>
        <taxon>Embryophyta</taxon>
        <taxon>Tracheophyta</taxon>
        <taxon>Spermatophyta</taxon>
        <taxon>Magnoliopsida</taxon>
        <taxon>eudicotyledons</taxon>
        <taxon>Gunneridae</taxon>
        <taxon>Pentapetalae</taxon>
        <taxon>asterids</taxon>
        <taxon>lamiids</taxon>
        <taxon>Solanales</taxon>
        <taxon>Solanaceae</taxon>
        <taxon>Solanoideae</taxon>
        <taxon>Solaneae</taxon>
        <taxon>Solanum</taxon>
    </lineage>
</organism>
<reference evidence="1 2" key="1">
    <citation type="submission" date="2020-09" db="EMBL/GenBank/DDBJ databases">
        <title>De no assembly of potato wild relative species, Solanum commersonii.</title>
        <authorList>
            <person name="Cho K."/>
        </authorList>
    </citation>
    <scope>NUCLEOTIDE SEQUENCE [LARGE SCALE GENOMIC DNA]</scope>
    <source>
        <strain evidence="1">LZ3.2</strain>
        <tissue evidence="1">Leaf</tissue>
    </source>
</reference>